<dbReference type="EMBL" id="CP017557">
    <property type="protein sequence ID" value="AOW05661.1"/>
    <property type="molecule type" value="Genomic_DNA"/>
</dbReference>
<dbReference type="RefSeq" id="XP_068139163.1">
    <property type="nucleotide sequence ID" value="XM_068283062.1"/>
</dbReference>
<dbReference type="Proteomes" id="UP000182444">
    <property type="component" value="Chromosome 1E"/>
</dbReference>
<name>A0A1D8NJ56_YARLL</name>
<accession>A0A1D8NJ56</accession>
<gene>
    <name evidence="1" type="ORF">YALI1_E23452g</name>
</gene>
<dbReference type="VEuPathDB" id="FungiDB:YALI1_E23452g"/>
<protein>
    <submittedName>
        <fullName evidence="1">Uncharacterized protein</fullName>
    </submittedName>
</protein>
<evidence type="ECO:0000313" key="2">
    <source>
        <dbReference type="Proteomes" id="UP000182444"/>
    </source>
</evidence>
<organism evidence="1 2">
    <name type="scientific">Yarrowia lipolytica</name>
    <name type="common">Candida lipolytica</name>
    <dbReference type="NCBI Taxonomy" id="4952"/>
    <lineage>
        <taxon>Eukaryota</taxon>
        <taxon>Fungi</taxon>
        <taxon>Dikarya</taxon>
        <taxon>Ascomycota</taxon>
        <taxon>Saccharomycotina</taxon>
        <taxon>Dipodascomycetes</taxon>
        <taxon>Dipodascales</taxon>
        <taxon>Dipodascales incertae sedis</taxon>
        <taxon>Yarrowia</taxon>
    </lineage>
</organism>
<reference evidence="1 2" key="1">
    <citation type="journal article" date="2016" name="PLoS ONE">
        <title>Sequence Assembly of Yarrowia lipolytica Strain W29/CLIB89 Shows Transposable Element Diversity.</title>
        <authorList>
            <person name="Magnan C."/>
            <person name="Yu J."/>
            <person name="Chang I."/>
            <person name="Jahn E."/>
            <person name="Kanomata Y."/>
            <person name="Wu J."/>
            <person name="Zeller M."/>
            <person name="Oakes M."/>
            <person name="Baldi P."/>
            <person name="Sandmeyer S."/>
        </authorList>
    </citation>
    <scope>NUCLEOTIDE SEQUENCE [LARGE SCALE GENOMIC DNA]</scope>
    <source>
        <strain evidence="2">CLIB89(W29)</strain>
    </source>
</reference>
<evidence type="ECO:0000313" key="1">
    <source>
        <dbReference type="EMBL" id="AOW05661.1"/>
    </source>
</evidence>
<dbReference type="AlphaFoldDB" id="A0A1D8NJ56"/>
<proteinExistence type="predicted"/>
<sequence length="152" mass="17150">MHMHMHCTCSHGIPHLIAINKNHMSNGSKWVEMGRNGSKWRWPRRWKMAADFKSTKYGCTMTNGRGIARHVRDVVFVSYSPTPQYASQRLCTNLVSPRPVSCNRHRMRHSCATDVTVSHLESAHWPESTDTAIVAAAPALLALLALSCNKQR</sequence>
<dbReference type="GeneID" id="94583666"/>